<evidence type="ECO:0000313" key="2">
    <source>
        <dbReference type="Proteomes" id="UP001163321"/>
    </source>
</evidence>
<accession>A0ACC0VVW2</accession>
<protein>
    <submittedName>
        <fullName evidence="1">Uncharacterized protein</fullName>
    </submittedName>
</protein>
<comment type="caution">
    <text evidence="1">The sequence shown here is derived from an EMBL/GenBank/DDBJ whole genome shotgun (WGS) entry which is preliminary data.</text>
</comment>
<sequence length="574" mass="66512">MRVDVTEKELERALCDARAYVFPDERGACPMGPDDVDVVQTHLSLVFRLPQRVFKVKKQVNFGFVDFSTLEKRFEACLAEVTLNARLAPDIYLGVVPVSMKQRTRELWLRCDDFWTREKSKRVEWWTNEEFGEIIEWAVEMVRLPDQCSLLYCMEHGTLTESILDRVAHKLVQFHAEARRGPEIDRFGREHVIRDNVDENFAQTAGHVGVTVSDSVYQRVKELTYAWFDKLKDTFEARVEKGYICDSHGDLRLEHVYQVAQGNKSMKFVILDCIEFNEQFRFGDPLSDVAFLSMDIWRKGRPDLALYLQQQYLVKANPSFPENSDLFAFYAAYRAVVRAKVAGFRVLDATLSARHRAEETQQARCYWLVALELLSLPTHRPCMILIGGLPASGKSSLAQMLVDHDHTLIWLRSDAIRKKLVGHQVSQSNDHDVSTVRGQEHLEQGLYSPEMSQRTYDEIFKQCVRHVREGKRVIVDSTFHDPTQRERFIAAARAEGALFAFVMCECKPEVIKERLVARKNDLSDATWEVYEHMEKAWHFPERETMIECQVVNTETGKEQTLECVQLFLRRVGLM</sequence>
<organism evidence="1 2">
    <name type="scientific">Peronosclerospora sorghi</name>
    <dbReference type="NCBI Taxonomy" id="230839"/>
    <lineage>
        <taxon>Eukaryota</taxon>
        <taxon>Sar</taxon>
        <taxon>Stramenopiles</taxon>
        <taxon>Oomycota</taxon>
        <taxon>Peronosporomycetes</taxon>
        <taxon>Peronosporales</taxon>
        <taxon>Peronosporaceae</taxon>
        <taxon>Peronosclerospora</taxon>
    </lineage>
</organism>
<proteinExistence type="predicted"/>
<dbReference type="Proteomes" id="UP001163321">
    <property type="component" value="Chromosome 6"/>
</dbReference>
<name>A0ACC0VVW2_9STRA</name>
<dbReference type="EMBL" id="CM047585">
    <property type="protein sequence ID" value="KAI9910412.1"/>
    <property type="molecule type" value="Genomic_DNA"/>
</dbReference>
<keyword evidence="2" id="KW-1185">Reference proteome</keyword>
<gene>
    <name evidence="1" type="ORF">PsorP6_010975</name>
</gene>
<evidence type="ECO:0000313" key="1">
    <source>
        <dbReference type="EMBL" id="KAI9910412.1"/>
    </source>
</evidence>
<reference evidence="1 2" key="1">
    <citation type="journal article" date="2022" name="bioRxiv">
        <title>The genome of the oomycete Peronosclerospora sorghi, a cosmopolitan pathogen of maize and sorghum, is inflated with dispersed pseudogenes.</title>
        <authorList>
            <person name="Fletcher K."/>
            <person name="Martin F."/>
            <person name="Isakeit T."/>
            <person name="Cavanaugh K."/>
            <person name="Magill C."/>
            <person name="Michelmore R."/>
        </authorList>
    </citation>
    <scope>NUCLEOTIDE SEQUENCE [LARGE SCALE GENOMIC DNA]</scope>
    <source>
        <strain evidence="1">P6</strain>
    </source>
</reference>